<dbReference type="STRING" id="3694.A0A2K2BEA8"/>
<protein>
    <submittedName>
        <fullName evidence="3">Uncharacterized protein</fullName>
    </submittedName>
</protein>
<evidence type="ECO:0000313" key="3">
    <source>
        <dbReference type="EMBL" id="PNT48123.1"/>
    </source>
</evidence>
<evidence type="ECO:0000256" key="1">
    <source>
        <dbReference type="SAM" id="Coils"/>
    </source>
</evidence>
<evidence type="ECO:0000313" key="4">
    <source>
        <dbReference type="Proteomes" id="UP000006729"/>
    </source>
</evidence>
<organism evidence="3 4">
    <name type="scientific">Populus trichocarpa</name>
    <name type="common">Western balsam poplar</name>
    <name type="synonym">Populus balsamifera subsp. trichocarpa</name>
    <dbReference type="NCBI Taxonomy" id="3694"/>
    <lineage>
        <taxon>Eukaryota</taxon>
        <taxon>Viridiplantae</taxon>
        <taxon>Streptophyta</taxon>
        <taxon>Embryophyta</taxon>
        <taxon>Tracheophyta</taxon>
        <taxon>Spermatophyta</taxon>
        <taxon>Magnoliopsida</taxon>
        <taxon>eudicotyledons</taxon>
        <taxon>Gunneridae</taxon>
        <taxon>Pentapetalae</taxon>
        <taxon>rosids</taxon>
        <taxon>fabids</taxon>
        <taxon>Malpighiales</taxon>
        <taxon>Salicaceae</taxon>
        <taxon>Saliceae</taxon>
        <taxon>Populus</taxon>
    </lineage>
</organism>
<name>A0A2K2BEA8_POPTR</name>
<sequence length="120" mass="14035">MSEEAEEIINLRSQITFLQNRVQELEEENAKFSSRLSSCRCDELQEKKPKEKCENLGEERGEMNSGCKKSGRKKATPKTPGYDTRIMNHHPRRYVALKVMYFVDNKELCVSFFNLFVSFC</sequence>
<feature type="coiled-coil region" evidence="1">
    <location>
        <begin position="1"/>
        <end position="42"/>
    </location>
</feature>
<feature type="region of interest" description="Disordered" evidence="2">
    <location>
        <begin position="52"/>
        <end position="86"/>
    </location>
</feature>
<evidence type="ECO:0000256" key="2">
    <source>
        <dbReference type="SAM" id="MobiDB-lite"/>
    </source>
</evidence>
<dbReference type="EMBL" id="CM009291">
    <property type="protein sequence ID" value="PNT48123.1"/>
    <property type="molecule type" value="Genomic_DNA"/>
</dbReference>
<reference evidence="3 4" key="1">
    <citation type="journal article" date="2006" name="Science">
        <title>The genome of black cottonwood, Populus trichocarpa (Torr. &amp; Gray).</title>
        <authorList>
            <person name="Tuskan G.A."/>
            <person name="Difazio S."/>
            <person name="Jansson S."/>
            <person name="Bohlmann J."/>
            <person name="Grigoriev I."/>
            <person name="Hellsten U."/>
            <person name="Putnam N."/>
            <person name="Ralph S."/>
            <person name="Rombauts S."/>
            <person name="Salamov A."/>
            <person name="Schein J."/>
            <person name="Sterck L."/>
            <person name="Aerts A."/>
            <person name="Bhalerao R.R."/>
            <person name="Bhalerao R.P."/>
            <person name="Blaudez D."/>
            <person name="Boerjan W."/>
            <person name="Brun A."/>
            <person name="Brunner A."/>
            <person name="Busov V."/>
            <person name="Campbell M."/>
            <person name="Carlson J."/>
            <person name="Chalot M."/>
            <person name="Chapman J."/>
            <person name="Chen G.L."/>
            <person name="Cooper D."/>
            <person name="Coutinho P.M."/>
            <person name="Couturier J."/>
            <person name="Covert S."/>
            <person name="Cronk Q."/>
            <person name="Cunningham R."/>
            <person name="Davis J."/>
            <person name="Degroeve S."/>
            <person name="Dejardin A."/>
            <person name="Depamphilis C."/>
            <person name="Detter J."/>
            <person name="Dirks B."/>
            <person name="Dubchak I."/>
            <person name="Duplessis S."/>
            <person name="Ehlting J."/>
            <person name="Ellis B."/>
            <person name="Gendler K."/>
            <person name="Goodstein D."/>
            <person name="Gribskov M."/>
            <person name="Grimwood J."/>
            <person name="Groover A."/>
            <person name="Gunter L."/>
            <person name="Hamberger B."/>
            <person name="Heinze B."/>
            <person name="Helariutta Y."/>
            <person name="Henrissat B."/>
            <person name="Holligan D."/>
            <person name="Holt R."/>
            <person name="Huang W."/>
            <person name="Islam-Faridi N."/>
            <person name="Jones S."/>
            <person name="Jones-Rhoades M."/>
            <person name="Jorgensen R."/>
            <person name="Joshi C."/>
            <person name="Kangasjarvi J."/>
            <person name="Karlsson J."/>
            <person name="Kelleher C."/>
            <person name="Kirkpatrick R."/>
            <person name="Kirst M."/>
            <person name="Kohler A."/>
            <person name="Kalluri U."/>
            <person name="Larimer F."/>
            <person name="Leebens-Mack J."/>
            <person name="Leple J.C."/>
            <person name="Locascio P."/>
            <person name="Lou Y."/>
            <person name="Lucas S."/>
            <person name="Martin F."/>
            <person name="Montanini B."/>
            <person name="Napoli C."/>
            <person name="Nelson D.R."/>
            <person name="Nelson C."/>
            <person name="Nieminen K."/>
            <person name="Nilsson O."/>
            <person name="Pereda V."/>
            <person name="Peter G."/>
            <person name="Philippe R."/>
            <person name="Pilate G."/>
            <person name="Poliakov A."/>
            <person name="Razumovskaya J."/>
            <person name="Richardson P."/>
            <person name="Rinaldi C."/>
            <person name="Ritland K."/>
            <person name="Rouze P."/>
            <person name="Ryaboy D."/>
            <person name="Schmutz J."/>
            <person name="Schrader J."/>
            <person name="Segerman B."/>
            <person name="Shin H."/>
            <person name="Siddiqui A."/>
            <person name="Sterky F."/>
            <person name="Terry A."/>
            <person name="Tsai C.J."/>
            <person name="Uberbacher E."/>
            <person name="Unneberg P."/>
            <person name="Vahala J."/>
            <person name="Wall K."/>
            <person name="Wessler S."/>
            <person name="Yang G."/>
            <person name="Yin T."/>
            <person name="Douglas C."/>
            <person name="Marra M."/>
            <person name="Sandberg G."/>
            <person name="Van de Peer Y."/>
            <person name="Rokhsar D."/>
        </authorList>
    </citation>
    <scope>NUCLEOTIDE SEQUENCE [LARGE SCALE GENOMIC DNA]</scope>
    <source>
        <strain evidence="4">cv. Nisqually</strain>
    </source>
</reference>
<proteinExistence type="predicted"/>
<gene>
    <name evidence="3" type="ORF">POPTR_002G061700</name>
</gene>
<keyword evidence="1" id="KW-0175">Coiled coil</keyword>
<accession>A0A2K2BEA8</accession>
<keyword evidence="4" id="KW-1185">Reference proteome</keyword>
<dbReference type="Proteomes" id="UP000006729">
    <property type="component" value="Chromosome 2"/>
</dbReference>
<feature type="compositionally biased region" description="Basic and acidic residues" evidence="2">
    <location>
        <begin position="52"/>
        <end position="62"/>
    </location>
</feature>
<dbReference type="AlphaFoldDB" id="A0A2K2BEA8"/>
<dbReference type="InParanoid" id="A0A2K2BEA8"/>